<dbReference type="AlphaFoldDB" id="A0A916UM15"/>
<dbReference type="Pfam" id="PF08922">
    <property type="entry name" value="DUF1905"/>
    <property type="match status" value="1"/>
</dbReference>
<organism evidence="1 2">
    <name type="scientific">Undibacterium terreum</name>
    <dbReference type="NCBI Taxonomy" id="1224302"/>
    <lineage>
        <taxon>Bacteria</taxon>
        <taxon>Pseudomonadati</taxon>
        <taxon>Pseudomonadota</taxon>
        <taxon>Betaproteobacteria</taxon>
        <taxon>Burkholderiales</taxon>
        <taxon>Oxalobacteraceae</taxon>
        <taxon>Undibacterium</taxon>
    </lineage>
</organism>
<dbReference type="InterPro" id="IPR015018">
    <property type="entry name" value="DUF1905"/>
</dbReference>
<evidence type="ECO:0000313" key="1">
    <source>
        <dbReference type="EMBL" id="GGC77634.1"/>
    </source>
</evidence>
<keyword evidence="2" id="KW-1185">Reference proteome</keyword>
<dbReference type="EMBL" id="BMED01000002">
    <property type="protein sequence ID" value="GGC77634.1"/>
    <property type="molecule type" value="Genomic_DNA"/>
</dbReference>
<proteinExistence type="predicted"/>
<evidence type="ECO:0008006" key="3">
    <source>
        <dbReference type="Google" id="ProtNLM"/>
    </source>
</evidence>
<reference evidence="1" key="1">
    <citation type="journal article" date="2014" name="Int. J. Syst. Evol. Microbiol.">
        <title>Complete genome sequence of Corynebacterium casei LMG S-19264T (=DSM 44701T), isolated from a smear-ripened cheese.</title>
        <authorList>
            <consortium name="US DOE Joint Genome Institute (JGI-PGF)"/>
            <person name="Walter F."/>
            <person name="Albersmeier A."/>
            <person name="Kalinowski J."/>
            <person name="Ruckert C."/>
        </authorList>
    </citation>
    <scope>NUCLEOTIDE SEQUENCE</scope>
    <source>
        <strain evidence="1">CGMCC 1.10998</strain>
    </source>
</reference>
<dbReference type="Gene3D" id="2.40.30.100">
    <property type="entry name" value="AF2212/PG0164-like"/>
    <property type="match status" value="1"/>
</dbReference>
<gene>
    <name evidence="1" type="ORF">GCM10011396_26000</name>
</gene>
<dbReference type="InterPro" id="IPR037079">
    <property type="entry name" value="AF2212/PG0164-like_sf"/>
</dbReference>
<sequence length="156" mass="17858">MTTGKIQRFSARIQQGDGGGAFVEVPFDVEQVFGGKRVKIKASIDGIAYRGSLIRMESECHLLLILKEIREKLGKQAGDEVAITVEPDLEPREVEVPPDLQALLEKHPDADEFFQQLAYTYRKEYARWITEAKRDATRQQRLLKAIEMLQQRKKLS</sequence>
<reference evidence="1" key="2">
    <citation type="submission" date="2020-09" db="EMBL/GenBank/DDBJ databases">
        <authorList>
            <person name="Sun Q."/>
            <person name="Zhou Y."/>
        </authorList>
    </citation>
    <scope>NUCLEOTIDE SEQUENCE</scope>
    <source>
        <strain evidence="1">CGMCC 1.10998</strain>
    </source>
</reference>
<evidence type="ECO:0000313" key="2">
    <source>
        <dbReference type="Proteomes" id="UP000637423"/>
    </source>
</evidence>
<dbReference type="Proteomes" id="UP000637423">
    <property type="component" value="Unassembled WGS sequence"/>
</dbReference>
<dbReference type="SUPFAM" id="SSF141694">
    <property type="entry name" value="AF2212/PG0164-like"/>
    <property type="match status" value="1"/>
</dbReference>
<comment type="caution">
    <text evidence="1">The sequence shown here is derived from an EMBL/GenBank/DDBJ whole genome shotgun (WGS) entry which is preliminary data.</text>
</comment>
<protein>
    <recommendedName>
        <fullName evidence="3">Bacteriocin-protection, YdeI or OmpD-Associated</fullName>
    </recommendedName>
</protein>
<accession>A0A916UM15</accession>
<name>A0A916UM15_9BURK</name>
<dbReference type="Pfam" id="PF13376">
    <property type="entry name" value="OmdA"/>
    <property type="match status" value="1"/>
</dbReference>
<dbReference type="RefSeq" id="WP_188566448.1">
    <property type="nucleotide sequence ID" value="NZ_BMED01000002.1"/>
</dbReference>